<accession>A0A3S4DCK2</accession>
<dbReference type="AlphaFoldDB" id="A0A3S4DCK2"/>
<keyword evidence="2" id="KW-1185">Reference proteome</keyword>
<reference evidence="1 2" key="1">
    <citation type="submission" date="2018-12" db="EMBL/GenBank/DDBJ databases">
        <authorList>
            <person name="Criscuolo A."/>
        </authorList>
    </citation>
    <scope>NUCLEOTIDE SEQUENCE [LARGE SCALE GENOMIC DNA]</scope>
    <source>
        <strain evidence="1">ACIP1116241</strain>
    </source>
</reference>
<dbReference type="EMBL" id="UZWE01000036">
    <property type="protein sequence ID" value="VDS09446.1"/>
    <property type="molecule type" value="Genomic_DNA"/>
</dbReference>
<gene>
    <name evidence="1" type="ORF">PARHAE_02649</name>
</gene>
<dbReference type="Proteomes" id="UP000270743">
    <property type="component" value="Unassembled WGS sequence"/>
</dbReference>
<organism evidence="1 2">
    <name type="scientific">Paracoccus haematequi</name>
    <dbReference type="NCBI Taxonomy" id="2491866"/>
    <lineage>
        <taxon>Bacteria</taxon>
        <taxon>Pseudomonadati</taxon>
        <taxon>Pseudomonadota</taxon>
        <taxon>Alphaproteobacteria</taxon>
        <taxon>Rhodobacterales</taxon>
        <taxon>Paracoccaceae</taxon>
        <taxon>Paracoccus</taxon>
    </lineage>
</organism>
<protein>
    <submittedName>
        <fullName evidence="1">Uncharacterized protein</fullName>
    </submittedName>
</protein>
<sequence>MAPDAQAIAHAKLIDALPDLLTPDARRALCDWLAERQVLHDGQEDPGAVIVDGLETELAVVETFRRISERLNCRREDDARY</sequence>
<proteinExistence type="predicted"/>
<dbReference type="OrthoDB" id="7777508at2"/>
<dbReference type="RefSeq" id="WP_126155074.1">
    <property type="nucleotide sequence ID" value="NZ_UZWE01000036.1"/>
</dbReference>
<name>A0A3S4DCK2_9RHOB</name>
<evidence type="ECO:0000313" key="1">
    <source>
        <dbReference type="EMBL" id="VDS09446.1"/>
    </source>
</evidence>
<evidence type="ECO:0000313" key="2">
    <source>
        <dbReference type="Proteomes" id="UP000270743"/>
    </source>
</evidence>